<evidence type="ECO:0000313" key="1">
    <source>
        <dbReference type="EMBL" id="OIR10802.1"/>
    </source>
</evidence>
<protein>
    <submittedName>
        <fullName evidence="1">Uncharacterized protein</fullName>
    </submittedName>
</protein>
<accession>A0A1J5SQK6</accession>
<dbReference type="EMBL" id="MLJW01000022">
    <property type="protein sequence ID" value="OIR10802.1"/>
    <property type="molecule type" value="Genomic_DNA"/>
</dbReference>
<proteinExistence type="predicted"/>
<organism evidence="1">
    <name type="scientific">mine drainage metagenome</name>
    <dbReference type="NCBI Taxonomy" id="410659"/>
    <lineage>
        <taxon>unclassified sequences</taxon>
        <taxon>metagenomes</taxon>
        <taxon>ecological metagenomes</taxon>
    </lineage>
</organism>
<name>A0A1J5SQK6_9ZZZZ</name>
<gene>
    <name evidence="1" type="ORF">GALL_75730</name>
</gene>
<sequence length="66" mass="7428">MEQRKAFSHGLLYSIPPQNLSSLHLNGEESQDEFEWREFKSYLSGVSVARYILSALGKAVSAIGRK</sequence>
<dbReference type="AlphaFoldDB" id="A0A1J5SQK6"/>
<comment type="caution">
    <text evidence="1">The sequence shown here is derived from an EMBL/GenBank/DDBJ whole genome shotgun (WGS) entry which is preliminary data.</text>
</comment>
<reference evidence="1" key="1">
    <citation type="submission" date="2016-10" db="EMBL/GenBank/DDBJ databases">
        <title>Sequence of Gallionella enrichment culture.</title>
        <authorList>
            <person name="Poehlein A."/>
            <person name="Muehling M."/>
            <person name="Daniel R."/>
        </authorList>
    </citation>
    <scope>NUCLEOTIDE SEQUENCE</scope>
</reference>